<name>A0ABS8M5V2_9FLAO</name>
<proteinExistence type="predicted"/>
<dbReference type="RefSeq" id="WP_230001108.1">
    <property type="nucleotide sequence ID" value="NZ_JAJJMN010000002.1"/>
</dbReference>
<dbReference type="EMBL" id="JAJJMN010000002">
    <property type="protein sequence ID" value="MCC9020220.1"/>
    <property type="molecule type" value="Genomic_DNA"/>
</dbReference>
<keyword evidence="2" id="KW-1185">Reference proteome</keyword>
<protein>
    <submittedName>
        <fullName evidence="1">RHS repeat-associated core domain-containing protein</fullName>
    </submittedName>
</protein>
<gene>
    <name evidence="1" type="ORF">LNQ34_20840</name>
</gene>
<dbReference type="Proteomes" id="UP001430700">
    <property type="component" value="Unassembled WGS sequence"/>
</dbReference>
<organism evidence="1 2">
    <name type="scientific">Flavobacterium lipolyticum</name>
    <dbReference type="NCBI Taxonomy" id="2893754"/>
    <lineage>
        <taxon>Bacteria</taxon>
        <taxon>Pseudomonadati</taxon>
        <taxon>Bacteroidota</taxon>
        <taxon>Flavobacteriia</taxon>
        <taxon>Flavobacteriales</taxon>
        <taxon>Flavobacteriaceae</taxon>
        <taxon>Flavobacterium</taxon>
    </lineage>
</organism>
<accession>A0ABS8M5V2</accession>
<dbReference type="PANTHER" id="PTHR32305">
    <property type="match status" value="1"/>
</dbReference>
<sequence>MSYAKNPATQVLTIIDENNYYPFGLKHNGYNDYVPTNNKYKYNGKELQDESIGGNQLNLYDYGARNYDPALGRWMNIDPLAEVSRRWSPYNYAYDNPVINVDPDGMLSQSVIQDLWNKSDNNAETKWTFNNGTATASNGATANVAEDEEGGSSWSPLTADIFKNYVQKKYGVADKQLEDFQGKLFEQKFIEFGESNFEEDANFHGVSGRSTLSIPDAYSDGQHFNLMRLRSYRYSKSVWWEAKARNKNVTLNKQIKGFIDSIANEFQYTATKTGAAFLCFVTTSNSNVSPEVYIYAESRGVNIQHWQAQYKIENGSMHVDFGYKNSPVTPPVFQSNWKPVKL</sequence>
<dbReference type="NCBIfam" id="TIGR03696">
    <property type="entry name" value="Rhs_assc_core"/>
    <property type="match status" value="1"/>
</dbReference>
<reference evidence="1" key="1">
    <citation type="submission" date="2021-11" db="EMBL/GenBank/DDBJ databases">
        <title>Description of novel Flavobacterium species.</title>
        <authorList>
            <person name="Saticioglu I.B."/>
            <person name="Ay H."/>
            <person name="Altun S."/>
            <person name="Duman M."/>
        </authorList>
    </citation>
    <scope>NUCLEOTIDE SEQUENCE</scope>
    <source>
        <strain evidence="1">F-126</strain>
    </source>
</reference>
<evidence type="ECO:0000313" key="1">
    <source>
        <dbReference type="EMBL" id="MCC9020220.1"/>
    </source>
</evidence>
<dbReference type="InterPro" id="IPR050708">
    <property type="entry name" value="T6SS_VgrG/RHS"/>
</dbReference>
<dbReference type="InterPro" id="IPR022385">
    <property type="entry name" value="Rhs_assc_core"/>
</dbReference>
<evidence type="ECO:0000313" key="2">
    <source>
        <dbReference type="Proteomes" id="UP001430700"/>
    </source>
</evidence>
<dbReference type="PANTHER" id="PTHR32305:SF15">
    <property type="entry name" value="PROTEIN RHSA-RELATED"/>
    <property type="match status" value="1"/>
</dbReference>
<dbReference type="Gene3D" id="2.180.10.10">
    <property type="entry name" value="RHS repeat-associated core"/>
    <property type="match status" value="1"/>
</dbReference>
<comment type="caution">
    <text evidence="1">The sequence shown here is derived from an EMBL/GenBank/DDBJ whole genome shotgun (WGS) entry which is preliminary data.</text>
</comment>